<dbReference type="Pfam" id="PF13692">
    <property type="entry name" value="Glyco_trans_1_4"/>
    <property type="match status" value="1"/>
</dbReference>
<name>A0A5A9X9Q2_9BACT</name>
<dbReference type="CDD" id="cd03801">
    <property type="entry name" value="GT4_PimA-like"/>
    <property type="match status" value="1"/>
</dbReference>
<dbReference type="PANTHER" id="PTHR45947">
    <property type="entry name" value="SULFOQUINOVOSYL TRANSFERASE SQD2"/>
    <property type="match status" value="1"/>
</dbReference>
<keyword evidence="2" id="KW-0808">Transferase</keyword>
<protein>
    <submittedName>
        <fullName evidence="2">Glycosyltransferase family 1 protein</fullName>
    </submittedName>
</protein>
<feature type="domain" description="Glycosyltransferase subfamily 4-like N-terminal" evidence="1">
    <location>
        <begin position="12"/>
        <end position="177"/>
    </location>
</feature>
<dbReference type="Proteomes" id="UP000324298">
    <property type="component" value="Unassembled WGS sequence"/>
</dbReference>
<evidence type="ECO:0000313" key="2">
    <source>
        <dbReference type="EMBL" id="KAA0889145.1"/>
    </source>
</evidence>
<dbReference type="EMBL" id="SRSD01000009">
    <property type="protein sequence ID" value="KAA0889145.1"/>
    <property type="molecule type" value="Genomic_DNA"/>
</dbReference>
<evidence type="ECO:0000313" key="3">
    <source>
        <dbReference type="Proteomes" id="UP000324298"/>
    </source>
</evidence>
<dbReference type="SUPFAM" id="SSF53756">
    <property type="entry name" value="UDP-Glycosyltransferase/glycogen phosphorylase"/>
    <property type="match status" value="1"/>
</dbReference>
<dbReference type="InterPro" id="IPR050194">
    <property type="entry name" value="Glycosyltransferase_grp1"/>
</dbReference>
<reference evidence="2 3" key="1">
    <citation type="submission" date="2019-04" db="EMBL/GenBank/DDBJ databases">
        <title>Geobacter ruber sp. nov., ferric-reducing bacteria isolated from paddy soil.</title>
        <authorList>
            <person name="Xu Z."/>
            <person name="Masuda Y."/>
            <person name="Itoh H."/>
            <person name="Senoo K."/>
        </authorList>
    </citation>
    <scope>NUCLEOTIDE SEQUENCE [LARGE SCALE GENOMIC DNA]</scope>
    <source>
        <strain evidence="2 3">Red88</strain>
    </source>
</reference>
<dbReference type="PANTHER" id="PTHR45947:SF3">
    <property type="entry name" value="SULFOQUINOVOSYL TRANSFERASE SQD2"/>
    <property type="match status" value="1"/>
</dbReference>
<dbReference type="Gene3D" id="3.40.50.2000">
    <property type="entry name" value="Glycogen Phosphorylase B"/>
    <property type="match status" value="2"/>
</dbReference>
<comment type="caution">
    <text evidence="2">The sequence shown here is derived from an EMBL/GenBank/DDBJ whole genome shotgun (WGS) entry which is preliminary data.</text>
</comment>
<keyword evidence="3" id="KW-1185">Reference proteome</keyword>
<dbReference type="InterPro" id="IPR028098">
    <property type="entry name" value="Glyco_trans_4-like_N"/>
</dbReference>
<organism evidence="2 3">
    <name type="scientific">Oryzomonas rubra</name>
    <dbReference type="NCBI Taxonomy" id="2509454"/>
    <lineage>
        <taxon>Bacteria</taxon>
        <taxon>Pseudomonadati</taxon>
        <taxon>Thermodesulfobacteriota</taxon>
        <taxon>Desulfuromonadia</taxon>
        <taxon>Geobacterales</taxon>
        <taxon>Geobacteraceae</taxon>
        <taxon>Oryzomonas</taxon>
    </lineage>
</organism>
<sequence length="386" mass="42541">MVAPTPYFADRGCHVRIYEEARALRALGHDVRIVTYHIGRDLPGIPVLRIPRIPWYNRLEAGPSWHKLYLDLLLLGKATAFSLRFRPQVIHAHLHEGAAIGWLLKLVTRAPLIFDYQGSLSGECIDHGFFQADSRAARIFRRVERFINNSADRIVTSSSAGYADLRANWGVAPERLVSVIDGVDTDQFRPHDRQEARSRLGIAPDVPVVAYLGLMSAYQGTDLLLDAIALLKAQGAQARFLIMGFPVERYRAAAEALGIGDMITFTGKVDYRDAPLFLSAADLAVSPKLSLTEANGKLFNYMACALPVVVFDTPVNREILGDTGVYAPLGDTAAFAARIADLLADRDGLKEWGERVRAKAVQDHAWQARGARLAQVYRAVTGAPRA</sequence>
<dbReference type="Pfam" id="PF13579">
    <property type="entry name" value="Glyco_trans_4_4"/>
    <property type="match status" value="1"/>
</dbReference>
<dbReference type="OrthoDB" id="9803091at2"/>
<dbReference type="GO" id="GO:0016758">
    <property type="term" value="F:hexosyltransferase activity"/>
    <property type="evidence" value="ECO:0007669"/>
    <property type="project" value="TreeGrafter"/>
</dbReference>
<evidence type="ECO:0000259" key="1">
    <source>
        <dbReference type="Pfam" id="PF13579"/>
    </source>
</evidence>
<dbReference type="AlphaFoldDB" id="A0A5A9X9Q2"/>
<accession>A0A5A9X9Q2</accession>
<gene>
    <name evidence="2" type="ORF">ET418_14260</name>
</gene>
<proteinExistence type="predicted"/>